<organism evidence="4 5">
    <name type="scientific">Streptomyces smyrnaeus</name>
    <dbReference type="NCBI Taxonomy" id="1387713"/>
    <lineage>
        <taxon>Bacteria</taxon>
        <taxon>Bacillati</taxon>
        <taxon>Actinomycetota</taxon>
        <taxon>Actinomycetes</taxon>
        <taxon>Kitasatosporales</taxon>
        <taxon>Streptomycetaceae</taxon>
        <taxon>Streptomyces</taxon>
    </lineage>
</organism>
<reference evidence="4 5" key="1">
    <citation type="submission" date="2021-02" db="EMBL/GenBank/DDBJ databases">
        <title>Streptomyces spirodelae sp. nov., isolated from duckweed.</title>
        <authorList>
            <person name="Saimee Y."/>
            <person name="Duangmal K."/>
        </authorList>
    </citation>
    <scope>NUCLEOTIDE SEQUENCE [LARGE SCALE GENOMIC DNA]</scope>
    <source>
        <strain evidence="4 5">DSM 42105</strain>
    </source>
</reference>
<feature type="domain" description="Sulfotransferase" evidence="3">
    <location>
        <begin position="32"/>
        <end position="304"/>
    </location>
</feature>
<evidence type="ECO:0000313" key="4">
    <source>
        <dbReference type="EMBL" id="MBO8201315.1"/>
    </source>
</evidence>
<keyword evidence="2" id="KW-0808">Transferase</keyword>
<dbReference type="GeneID" id="96261660"/>
<dbReference type="InterPro" id="IPR000863">
    <property type="entry name" value="Sulfotransferase_dom"/>
</dbReference>
<dbReference type="Proteomes" id="UP000721954">
    <property type="component" value="Unassembled WGS sequence"/>
</dbReference>
<proteinExistence type="inferred from homology"/>
<dbReference type="InterPro" id="IPR027417">
    <property type="entry name" value="P-loop_NTPase"/>
</dbReference>
<dbReference type="PANTHER" id="PTHR11783">
    <property type="entry name" value="SULFOTRANSFERASE SULT"/>
    <property type="match status" value="1"/>
</dbReference>
<sequence>MVETAADGRPLVRYRSPVLDSARWEGFPFRGDDIVISTPPKCGTTWTQMICALLIHGTTDLPQPLNSMSPWLDALYRDRDDVVAALRAQPHRRFIKSHTPLDGLPYDERVTYICVGRDPRDVGLSTQHHMANMDPAAVARARARAVGEKADTKVAEEMAERAARRVQEGAEPGSSGFLHWVENRAPVTEAPASLRFTLHHLGTFWDARHLDNVVLLHYDDLKSDLAGNMLRLAQQLGITVAKERLPDLVRAATFEAMRGRADQLVPEADMDVWRSPRDFFHRGSSGQWQEVLTEQDLRRYAEVTARCATPDLAAWLHPTHPLPAAPER</sequence>
<dbReference type="Gene3D" id="3.40.50.300">
    <property type="entry name" value="P-loop containing nucleotide triphosphate hydrolases"/>
    <property type="match status" value="1"/>
</dbReference>
<comment type="similarity">
    <text evidence="1">Belongs to the sulfotransferase 1 family.</text>
</comment>
<gene>
    <name evidence="4" type="ORF">JW613_23900</name>
</gene>
<dbReference type="EMBL" id="JAFFZM010000015">
    <property type="protein sequence ID" value="MBO8201315.1"/>
    <property type="molecule type" value="Genomic_DNA"/>
</dbReference>
<dbReference type="SUPFAM" id="SSF52540">
    <property type="entry name" value="P-loop containing nucleoside triphosphate hydrolases"/>
    <property type="match status" value="1"/>
</dbReference>
<evidence type="ECO:0000259" key="3">
    <source>
        <dbReference type="Pfam" id="PF00685"/>
    </source>
</evidence>
<evidence type="ECO:0000256" key="2">
    <source>
        <dbReference type="ARBA" id="ARBA00022679"/>
    </source>
</evidence>
<protein>
    <submittedName>
        <fullName evidence="4">Sulfotransferase domain-containing protein</fullName>
    </submittedName>
</protein>
<accession>A0ABS3Y0X8</accession>
<name>A0ABS3Y0X8_9ACTN</name>
<comment type="caution">
    <text evidence="4">The sequence shown here is derived from an EMBL/GenBank/DDBJ whole genome shotgun (WGS) entry which is preliminary data.</text>
</comment>
<dbReference type="Pfam" id="PF00685">
    <property type="entry name" value="Sulfotransfer_1"/>
    <property type="match status" value="1"/>
</dbReference>
<evidence type="ECO:0000256" key="1">
    <source>
        <dbReference type="ARBA" id="ARBA00005771"/>
    </source>
</evidence>
<dbReference type="RefSeq" id="WP_209213003.1">
    <property type="nucleotide sequence ID" value="NZ_JAFFZM010000015.1"/>
</dbReference>
<evidence type="ECO:0000313" key="5">
    <source>
        <dbReference type="Proteomes" id="UP000721954"/>
    </source>
</evidence>
<keyword evidence="5" id="KW-1185">Reference proteome</keyword>